<feature type="compositionally biased region" description="Basic and acidic residues" evidence="1">
    <location>
        <begin position="186"/>
        <end position="197"/>
    </location>
</feature>
<feature type="chain" id="PRO_5017479677" evidence="2">
    <location>
        <begin position="18"/>
        <end position="207"/>
    </location>
</feature>
<name>A0A385Z908_9PSED</name>
<dbReference type="InterPro" id="IPR025392">
    <property type="entry name" value="DUF4124"/>
</dbReference>
<evidence type="ECO:0000256" key="2">
    <source>
        <dbReference type="SAM" id="SignalP"/>
    </source>
</evidence>
<feature type="signal peptide" evidence="2">
    <location>
        <begin position="1"/>
        <end position="17"/>
    </location>
</feature>
<dbReference type="KEGG" id="pcav:D3880_20755"/>
<accession>A0A385Z908</accession>
<evidence type="ECO:0000259" key="3">
    <source>
        <dbReference type="Pfam" id="PF13511"/>
    </source>
</evidence>
<evidence type="ECO:0000313" key="4">
    <source>
        <dbReference type="EMBL" id="AYC34657.1"/>
    </source>
</evidence>
<dbReference type="AlphaFoldDB" id="A0A385Z908"/>
<protein>
    <submittedName>
        <fullName evidence="4">DUF4124 domain-containing protein</fullName>
    </submittedName>
</protein>
<evidence type="ECO:0000313" key="5">
    <source>
        <dbReference type="Proteomes" id="UP000265560"/>
    </source>
</evidence>
<dbReference type="Proteomes" id="UP000265560">
    <property type="component" value="Chromosome"/>
</dbReference>
<keyword evidence="5" id="KW-1185">Reference proteome</keyword>
<keyword evidence="2" id="KW-0732">Signal</keyword>
<organism evidence="4 5">
    <name type="scientific">Pseudomonas cavernae</name>
    <dbReference type="NCBI Taxonomy" id="2320867"/>
    <lineage>
        <taxon>Bacteria</taxon>
        <taxon>Pseudomonadati</taxon>
        <taxon>Pseudomonadota</taxon>
        <taxon>Gammaproteobacteria</taxon>
        <taxon>Pseudomonadales</taxon>
        <taxon>Pseudomonadaceae</taxon>
        <taxon>Pseudomonas</taxon>
    </lineage>
</organism>
<feature type="region of interest" description="Disordered" evidence="1">
    <location>
        <begin position="186"/>
        <end position="207"/>
    </location>
</feature>
<reference evidence="5" key="1">
    <citation type="submission" date="2018-09" db="EMBL/GenBank/DDBJ databases">
        <authorList>
            <person name="Zhu H."/>
        </authorList>
    </citation>
    <scope>NUCLEOTIDE SEQUENCE [LARGE SCALE GENOMIC DNA]</scope>
    <source>
        <strain evidence="5">K2W31S-8</strain>
    </source>
</reference>
<gene>
    <name evidence="4" type="ORF">D3880_20755</name>
</gene>
<dbReference type="Pfam" id="PF13511">
    <property type="entry name" value="DUF4124"/>
    <property type="match status" value="1"/>
</dbReference>
<dbReference type="RefSeq" id="WP_119895309.1">
    <property type="nucleotide sequence ID" value="NZ_CP032419.1"/>
</dbReference>
<sequence>MRLTLFCLLLLGLPAMAEVYTYLDAEGNRVFTDRPHPGNAQRLQLTPANSMGGQRPNAAPPAPAPAAPVTVPSYQLLRILVPEPDATIQNGTSGDLIVTATSEPGLLPGHNYQVLLDGRPASEPSRSPVFPLSNLERGSHQLAVEIRDAEGRTLERTPNQPVHILRASLAQKRRIKPCKHEDYGARPECRLQDKPAEEPDIPLVPFM</sequence>
<evidence type="ECO:0000256" key="1">
    <source>
        <dbReference type="SAM" id="MobiDB-lite"/>
    </source>
</evidence>
<dbReference type="EMBL" id="CP032419">
    <property type="protein sequence ID" value="AYC34657.1"/>
    <property type="molecule type" value="Genomic_DNA"/>
</dbReference>
<feature type="region of interest" description="Disordered" evidence="1">
    <location>
        <begin position="45"/>
        <end position="67"/>
    </location>
</feature>
<dbReference type="OrthoDB" id="6366673at2"/>
<proteinExistence type="predicted"/>
<feature type="domain" description="DUF4124" evidence="3">
    <location>
        <begin position="7"/>
        <end position="65"/>
    </location>
</feature>